<dbReference type="KEGG" id="maqe:RJ40_12835"/>
<keyword evidence="3" id="KW-1185">Reference proteome</keyword>
<dbReference type="AlphaFoldDB" id="A0A8A3SAB6"/>
<name>A0A8A3SAB6_9EURY</name>
<accession>A0A8A3SAB6</accession>
<dbReference type="EMBL" id="CP036172">
    <property type="protein sequence ID" value="QSZ68316.1"/>
    <property type="molecule type" value="Genomic_DNA"/>
</dbReference>
<evidence type="ECO:0000313" key="2">
    <source>
        <dbReference type="EMBL" id="QSZ68316.1"/>
    </source>
</evidence>
<sequence length="403" mass="44183">MKQKGSEISILIILLLIGVVGIPGVTVPGLADRDSPPGETAPATTPPSSPLMTRYNSEEFTVINIADGALETGLDPATLEKESRALLEIFTERFGESVAPRYLGLAGVTLPEDTKIGAYLFRVLPTGETLQYIGLCGRGCQDYSGVIARAEEWKETLLIPRTDGTLTMGSNPQPIATVTMDCEYIGREYGGDYGYAGITSILSWDCEENDRVNDYFFVRTMVVVDAGMNRVEGSVFHNNIFEISHDWMHHDSPGFEPLPYVCLSDYSPGQNPGPAEVEISLMPRAIGSPGTPLSWWTCAIPDGEVRDDSHPADELAKWDLTFDYGAGDSQADFTFDPGSAATCSQSPARDGGTYSVCRVEMDCHRGWFYDGFFFFDETGPENAGPLGYTFFSWWEEGLEDLRD</sequence>
<organism evidence="2 3">
    <name type="scientific">Methanofollis aquaemaris</name>
    <dbReference type="NCBI Taxonomy" id="126734"/>
    <lineage>
        <taxon>Archaea</taxon>
        <taxon>Methanobacteriati</taxon>
        <taxon>Methanobacteriota</taxon>
        <taxon>Stenosarchaea group</taxon>
        <taxon>Methanomicrobia</taxon>
        <taxon>Methanomicrobiales</taxon>
        <taxon>Methanomicrobiaceae</taxon>
        <taxon>Methanofollis</taxon>
    </lineage>
</organism>
<protein>
    <submittedName>
        <fullName evidence="2">Uncharacterized protein</fullName>
    </submittedName>
</protein>
<evidence type="ECO:0000313" key="3">
    <source>
        <dbReference type="Proteomes" id="UP001042704"/>
    </source>
</evidence>
<dbReference type="Proteomes" id="UP001042704">
    <property type="component" value="Chromosome"/>
</dbReference>
<dbReference type="GeneID" id="76425271"/>
<reference evidence="2" key="1">
    <citation type="journal article" date="2001" name="Int. J. Syst. Evol. Microbiol.">
        <title>Methanofollis aquaemaris sp. nov., a methanogen isolated from an aquaculture fish pond.</title>
        <authorList>
            <person name="Lai M.C."/>
            <person name="Chen S.C."/>
        </authorList>
    </citation>
    <scope>NUCLEOTIDE SEQUENCE</scope>
    <source>
        <strain evidence="2">N2F9704</strain>
    </source>
</reference>
<feature type="region of interest" description="Disordered" evidence="1">
    <location>
        <begin position="31"/>
        <end position="51"/>
    </location>
</feature>
<reference evidence="2" key="2">
    <citation type="submission" date="2019-02" db="EMBL/GenBank/DDBJ databases">
        <authorList>
            <person name="Chen S.-C."/>
            <person name="Chien H.-H."/>
            <person name="Lai M.-C."/>
        </authorList>
    </citation>
    <scope>NUCLEOTIDE SEQUENCE</scope>
    <source>
        <strain evidence="2">N2F9704</strain>
    </source>
</reference>
<dbReference type="RefSeq" id="WP_265581275.1">
    <property type="nucleotide sequence ID" value="NZ_CP036172.1"/>
</dbReference>
<gene>
    <name evidence="2" type="ORF">RJ40_12835</name>
</gene>
<evidence type="ECO:0000256" key="1">
    <source>
        <dbReference type="SAM" id="MobiDB-lite"/>
    </source>
</evidence>
<proteinExistence type="predicted"/>